<name>A0A318DAV8_9GAMM</name>
<feature type="compositionally biased region" description="Low complexity" evidence="1">
    <location>
        <begin position="36"/>
        <end position="49"/>
    </location>
</feature>
<dbReference type="PROSITE" id="PS51257">
    <property type="entry name" value="PROKAR_LIPOPROTEIN"/>
    <property type="match status" value="1"/>
</dbReference>
<dbReference type="Proteomes" id="UP000247689">
    <property type="component" value="Unassembled WGS sequence"/>
</dbReference>
<dbReference type="AlphaFoldDB" id="A0A318DAV8"/>
<evidence type="ECO:0000256" key="1">
    <source>
        <dbReference type="SAM" id="MobiDB-lite"/>
    </source>
</evidence>
<proteinExistence type="predicted"/>
<feature type="region of interest" description="Disordered" evidence="1">
    <location>
        <begin position="21"/>
        <end position="52"/>
    </location>
</feature>
<comment type="caution">
    <text evidence="2">The sequence shown here is derived from an EMBL/GenBank/DDBJ whole genome shotgun (WGS) entry which is preliminary data.</text>
</comment>
<keyword evidence="3" id="KW-1185">Reference proteome</keyword>
<dbReference type="RefSeq" id="WP_110201062.1">
    <property type="nucleotide sequence ID" value="NZ_QICH01000002.1"/>
</dbReference>
<protein>
    <submittedName>
        <fullName evidence="2">DUF885 domain-containing protein</fullName>
    </submittedName>
</protein>
<dbReference type="Pfam" id="PF05960">
    <property type="entry name" value="DUF885"/>
    <property type="match status" value="1"/>
</dbReference>
<organism evidence="2 3">
    <name type="scientific">Kangiella spongicola</name>
    <dbReference type="NCBI Taxonomy" id="796379"/>
    <lineage>
        <taxon>Bacteria</taxon>
        <taxon>Pseudomonadati</taxon>
        <taxon>Pseudomonadota</taxon>
        <taxon>Gammaproteobacteria</taxon>
        <taxon>Kangiellales</taxon>
        <taxon>Kangiellaceae</taxon>
        <taxon>Kangiella</taxon>
    </lineage>
</organism>
<dbReference type="EMBL" id="QICH01000002">
    <property type="protein sequence ID" value="PXF63259.1"/>
    <property type="molecule type" value="Genomic_DNA"/>
</dbReference>
<dbReference type="OrthoDB" id="9769898at2"/>
<reference evidence="2 3" key="1">
    <citation type="submission" date="2018-05" db="EMBL/GenBank/DDBJ databases">
        <title>Kangiella spongicola genome sequence.</title>
        <authorList>
            <person name="Maclea K.S."/>
            <person name="Goen A.E."/>
            <person name="Kelley C."/>
            <person name="Underriner A."/>
            <person name="Silverwood T."/>
            <person name="Trachtenberg A.M."/>
        </authorList>
    </citation>
    <scope>NUCLEOTIDE SEQUENCE [LARGE SCALE GENOMIC DNA]</scope>
    <source>
        <strain evidence="2 3">ATCC BAA-2076</strain>
    </source>
</reference>
<dbReference type="PANTHER" id="PTHR33361:SF16">
    <property type="entry name" value="DUF885 DOMAIN-CONTAINING PROTEIN"/>
    <property type="match status" value="1"/>
</dbReference>
<evidence type="ECO:0000313" key="3">
    <source>
        <dbReference type="Proteomes" id="UP000247689"/>
    </source>
</evidence>
<sequence length="621" mass="70401">MTKITILSLSIALALSGCSDNDETKTNVAKATEQQASTSESKASESESANMTAEQASKKLNELFAQNFEESLALNPIQATAIGDSRFNDQLPNFLSPEFRKKSHDFTVKWLEKVKEIDRDLLTGQDRLSYDVFIYQSEMALEGEEFPGHLIPINQSSNIANFFAQLGSGQSLQPFNTVEDYDNWLKRVEGGQAIIEQSIINMNQGIENNVVQPKALMEKVIPQLAAHLVDNPKDSVFYQPVANMPESFSEENKARITAEYEKAITQNIIPTYKKLHDYIKDDYLKHARDTFGLSEQPNGKAWYDYQLKTYTTTDLTADEIHQFGLNEVARIRSEMEQVMKDVEFEGSLEDWFGYVQSNPEFYYDNEEDLLQGYRDLQAKVNKLLPKMFNIQPKSDYEVRAVEAFRAESSAGASYMPGSPDGSRPGVFYVNTFNLKGQPKYGMETLSIHEAAPGHHFQISLQQEVEGLPMFRRFGGLSVFSEGWALYAESIGKEMGMFTDPMQYYGRLSDEMLRAMRLVVDTGLHAKGWSRQKAIDYMMANSSMADTDVISEVERYIAWPGQAVSYKVGQREISRLRAEAEEKLGNKFDIREFHTQVLIDGALPMPVLKSKIREWIDSKLSS</sequence>
<gene>
    <name evidence="2" type="ORF">DL796_07395</name>
</gene>
<evidence type="ECO:0000313" key="2">
    <source>
        <dbReference type="EMBL" id="PXF63259.1"/>
    </source>
</evidence>
<dbReference type="InterPro" id="IPR010281">
    <property type="entry name" value="DUF885"/>
</dbReference>
<dbReference type="PANTHER" id="PTHR33361">
    <property type="entry name" value="GLR0591 PROTEIN"/>
    <property type="match status" value="1"/>
</dbReference>
<feature type="compositionally biased region" description="Polar residues" evidence="1">
    <location>
        <begin position="26"/>
        <end position="35"/>
    </location>
</feature>
<accession>A0A318DAV8</accession>